<reference evidence="10 11" key="1">
    <citation type="journal article" date="2019" name="Nat. Microbiol.">
        <title>Mediterranean grassland soil C-N compound turnover is dependent on rainfall and depth, and is mediated by genomically divergent microorganisms.</title>
        <authorList>
            <person name="Diamond S."/>
            <person name="Andeer P.F."/>
            <person name="Li Z."/>
            <person name="Crits-Christoph A."/>
            <person name="Burstein D."/>
            <person name="Anantharaman K."/>
            <person name="Lane K.R."/>
            <person name="Thomas B.C."/>
            <person name="Pan C."/>
            <person name="Northen T.R."/>
            <person name="Banfield J.F."/>
        </authorList>
    </citation>
    <scope>NUCLEOTIDE SEQUENCE [LARGE SCALE GENOMIC DNA]</scope>
    <source>
        <strain evidence="10">NP_4</strain>
    </source>
</reference>
<feature type="domain" description="Acyl-CoA dehydrogenase/oxidase N-terminal" evidence="9">
    <location>
        <begin position="6"/>
        <end position="117"/>
    </location>
</feature>
<evidence type="ECO:0000256" key="6">
    <source>
        <dbReference type="RuleBase" id="RU362125"/>
    </source>
</evidence>
<dbReference type="PANTHER" id="PTHR43884">
    <property type="entry name" value="ACYL-COA DEHYDROGENASE"/>
    <property type="match status" value="1"/>
</dbReference>
<dbReference type="AlphaFoldDB" id="A0A537LF18"/>
<keyword evidence="4 6" id="KW-0274">FAD</keyword>
<comment type="caution">
    <text evidence="10">The sequence shown here is derived from an EMBL/GenBank/DDBJ whole genome shotgun (WGS) entry which is preliminary data.</text>
</comment>
<evidence type="ECO:0000313" key="10">
    <source>
        <dbReference type="EMBL" id="TMJ06613.1"/>
    </source>
</evidence>
<evidence type="ECO:0000313" key="11">
    <source>
        <dbReference type="Proteomes" id="UP000319353"/>
    </source>
</evidence>
<keyword evidence="5 6" id="KW-0560">Oxidoreductase</keyword>
<evidence type="ECO:0000256" key="5">
    <source>
        <dbReference type="ARBA" id="ARBA00023002"/>
    </source>
</evidence>
<dbReference type="GO" id="GO:0003995">
    <property type="term" value="F:acyl-CoA dehydrogenase activity"/>
    <property type="evidence" value="ECO:0007669"/>
    <property type="project" value="InterPro"/>
</dbReference>
<dbReference type="PIRSF" id="PIRSF016578">
    <property type="entry name" value="HsaA"/>
    <property type="match status" value="1"/>
</dbReference>
<dbReference type="GO" id="GO:0050660">
    <property type="term" value="F:flavin adenine dinucleotide binding"/>
    <property type="evidence" value="ECO:0007669"/>
    <property type="project" value="InterPro"/>
</dbReference>
<dbReference type="InterPro" id="IPR036250">
    <property type="entry name" value="AcylCo_DH-like_C"/>
</dbReference>
<dbReference type="Gene3D" id="1.10.540.10">
    <property type="entry name" value="Acyl-CoA dehydrogenase/oxidase, N-terminal domain"/>
    <property type="match status" value="1"/>
</dbReference>
<dbReference type="FunFam" id="1.10.540.10:FF:000002">
    <property type="entry name" value="Acyl-CoA dehydrogenase FadE19"/>
    <property type="match status" value="1"/>
</dbReference>
<accession>A0A537LF18</accession>
<dbReference type="SUPFAM" id="SSF56645">
    <property type="entry name" value="Acyl-CoA dehydrogenase NM domain-like"/>
    <property type="match status" value="1"/>
</dbReference>
<evidence type="ECO:0000256" key="3">
    <source>
        <dbReference type="ARBA" id="ARBA00022630"/>
    </source>
</evidence>
<evidence type="ECO:0000256" key="2">
    <source>
        <dbReference type="ARBA" id="ARBA00009347"/>
    </source>
</evidence>
<dbReference type="PANTHER" id="PTHR43884:SF12">
    <property type="entry name" value="ISOVALERYL-COA DEHYDROGENASE, MITOCHONDRIAL-RELATED"/>
    <property type="match status" value="1"/>
</dbReference>
<feature type="domain" description="Acyl-CoA dehydrogenase/oxidase C-terminal" evidence="7">
    <location>
        <begin position="230"/>
        <end position="378"/>
    </location>
</feature>
<evidence type="ECO:0000259" key="7">
    <source>
        <dbReference type="Pfam" id="PF00441"/>
    </source>
</evidence>
<dbReference type="EMBL" id="VBAL01000011">
    <property type="protein sequence ID" value="TMJ06613.1"/>
    <property type="molecule type" value="Genomic_DNA"/>
</dbReference>
<dbReference type="PROSITE" id="PS00073">
    <property type="entry name" value="ACYL_COA_DH_2"/>
    <property type="match status" value="1"/>
</dbReference>
<feature type="domain" description="Acyl-CoA oxidase/dehydrogenase middle" evidence="8">
    <location>
        <begin position="122"/>
        <end position="217"/>
    </location>
</feature>
<dbReference type="SUPFAM" id="SSF47203">
    <property type="entry name" value="Acyl-CoA dehydrogenase C-terminal domain-like"/>
    <property type="match status" value="1"/>
</dbReference>
<dbReference type="InterPro" id="IPR013786">
    <property type="entry name" value="AcylCoA_DH/ox_N"/>
</dbReference>
<evidence type="ECO:0000259" key="8">
    <source>
        <dbReference type="Pfam" id="PF02770"/>
    </source>
</evidence>
<dbReference type="InterPro" id="IPR037069">
    <property type="entry name" value="AcylCoA_DH/ox_N_sf"/>
</dbReference>
<comment type="similarity">
    <text evidence="2 6">Belongs to the acyl-CoA dehydrogenase family.</text>
</comment>
<dbReference type="CDD" id="cd01158">
    <property type="entry name" value="SCAD_SBCAD"/>
    <property type="match status" value="1"/>
</dbReference>
<dbReference type="Pfam" id="PF02771">
    <property type="entry name" value="Acyl-CoA_dh_N"/>
    <property type="match status" value="1"/>
</dbReference>
<protein>
    <submittedName>
        <fullName evidence="10">Acyl-CoA dehydrogenase</fullName>
    </submittedName>
</protein>
<dbReference type="InterPro" id="IPR006089">
    <property type="entry name" value="Acyl-CoA_DH_CS"/>
</dbReference>
<name>A0A537LF18_9BACT</name>
<sequence length="386" mass="41817">MDFQLTDEHRMIQATVREFATREILPRAAALDHSPTFPAEIIQKAAALGLMGMMVPERFGGAGVDAVSYVLVQEELARASAGVQTIITVNNSLVCDPIAHFGTEEQKRRYLPRLCSGASLGCYCLTEPAYGSDAMSLQTSARRDGGEWVLRGTKIFVTNGVEADICIAYARAGPEPGARGISAFIVEKRFPGISVGKVEKKLGIKCSSTAEIVLDDCRVPASNLLGEPGTGGKIALSTLDGGRLGIAAQAVGIARAALEEATAYAASRQQFGRSIGEFQAIQWMLADMATRTDAARLLMLRAAYLRQQGTRYTREASMAKLFASETAMWTTHKAIQIFGGYGYNQDYPVERYFRDAKITEIYEGTSEVQRLVIARHVLGKNVIGDS</sequence>
<evidence type="ECO:0000256" key="1">
    <source>
        <dbReference type="ARBA" id="ARBA00001974"/>
    </source>
</evidence>
<dbReference type="InterPro" id="IPR009100">
    <property type="entry name" value="AcylCoA_DH/oxidase_NM_dom_sf"/>
</dbReference>
<dbReference type="Gene3D" id="2.40.110.10">
    <property type="entry name" value="Butyryl-CoA Dehydrogenase, subunit A, domain 2"/>
    <property type="match status" value="1"/>
</dbReference>
<dbReference type="Pfam" id="PF00441">
    <property type="entry name" value="Acyl-CoA_dh_1"/>
    <property type="match status" value="1"/>
</dbReference>
<dbReference type="InterPro" id="IPR046373">
    <property type="entry name" value="Acyl-CoA_Oxase/DH_mid-dom_sf"/>
</dbReference>
<dbReference type="InterPro" id="IPR009075">
    <property type="entry name" value="AcylCo_DH/oxidase_C"/>
</dbReference>
<dbReference type="InterPro" id="IPR006091">
    <property type="entry name" value="Acyl-CoA_Oxase/DH_mid-dom"/>
</dbReference>
<organism evidence="10 11">
    <name type="scientific">Candidatus Segetimicrobium genomatis</name>
    <dbReference type="NCBI Taxonomy" id="2569760"/>
    <lineage>
        <taxon>Bacteria</taxon>
        <taxon>Bacillati</taxon>
        <taxon>Candidatus Sysuimicrobiota</taxon>
        <taxon>Candidatus Sysuimicrobiia</taxon>
        <taxon>Candidatus Sysuimicrobiales</taxon>
        <taxon>Candidatus Segetimicrobiaceae</taxon>
        <taxon>Candidatus Segetimicrobium</taxon>
    </lineage>
</organism>
<evidence type="ECO:0000259" key="9">
    <source>
        <dbReference type="Pfam" id="PF02771"/>
    </source>
</evidence>
<proteinExistence type="inferred from homology"/>
<dbReference type="Proteomes" id="UP000319353">
    <property type="component" value="Unassembled WGS sequence"/>
</dbReference>
<dbReference type="Gene3D" id="1.20.140.10">
    <property type="entry name" value="Butyryl-CoA Dehydrogenase, subunit A, domain 3"/>
    <property type="match status" value="1"/>
</dbReference>
<gene>
    <name evidence="10" type="ORF">E6H01_01250</name>
</gene>
<dbReference type="FunFam" id="2.40.110.10:FF:000001">
    <property type="entry name" value="Acyl-CoA dehydrogenase, mitochondrial"/>
    <property type="match status" value="1"/>
</dbReference>
<comment type="cofactor">
    <cofactor evidence="1 6">
        <name>FAD</name>
        <dbReference type="ChEBI" id="CHEBI:57692"/>
    </cofactor>
</comment>
<dbReference type="FunFam" id="1.20.140.10:FF:000004">
    <property type="entry name" value="Acyl-CoA dehydrogenase FadE25"/>
    <property type="match status" value="1"/>
</dbReference>
<keyword evidence="3 6" id="KW-0285">Flavoprotein</keyword>
<dbReference type="Pfam" id="PF02770">
    <property type="entry name" value="Acyl-CoA_dh_M"/>
    <property type="match status" value="1"/>
</dbReference>
<evidence type="ECO:0000256" key="4">
    <source>
        <dbReference type="ARBA" id="ARBA00022827"/>
    </source>
</evidence>